<name>A0ABV5LQ42_9ACTN</name>
<evidence type="ECO:0000256" key="6">
    <source>
        <dbReference type="SAM" id="MobiDB-lite"/>
    </source>
</evidence>
<keyword evidence="8" id="KW-1185">Reference proteome</keyword>
<dbReference type="SUPFAM" id="SSF101821">
    <property type="entry name" value="Aminopeptidase/glucanase lid domain"/>
    <property type="match status" value="1"/>
</dbReference>
<dbReference type="SUPFAM" id="SSF53187">
    <property type="entry name" value="Zn-dependent exopeptidases"/>
    <property type="match status" value="1"/>
</dbReference>
<reference evidence="7 8" key="1">
    <citation type="submission" date="2024-09" db="EMBL/GenBank/DDBJ databases">
        <authorList>
            <person name="Sun Q."/>
            <person name="Mori K."/>
        </authorList>
    </citation>
    <scope>NUCLEOTIDE SEQUENCE [LARGE SCALE GENOMIC DNA]</scope>
    <source>
        <strain evidence="7 8">TISTR 1856</strain>
    </source>
</reference>
<protein>
    <submittedName>
        <fullName evidence="7">Osmoprotectant NAGGN system M42 family peptidase</fullName>
    </submittedName>
</protein>
<evidence type="ECO:0000256" key="5">
    <source>
        <dbReference type="ARBA" id="ARBA00022801"/>
    </source>
</evidence>
<comment type="caution">
    <text evidence="7">The sequence shown here is derived from an EMBL/GenBank/DDBJ whole genome shotgun (WGS) entry which is preliminary data.</text>
</comment>
<evidence type="ECO:0000256" key="1">
    <source>
        <dbReference type="ARBA" id="ARBA00006272"/>
    </source>
</evidence>
<dbReference type="InterPro" id="IPR017537">
    <property type="entry name" value="Peptidase_M42_hydrolase"/>
</dbReference>
<accession>A0ABV5LQ42</accession>
<organism evidence="7 8">
    <name type="scientific">Kineococcus gynurae</name>
    <dbReference type="NCBI Taxonomy" id="452979"/>
    <lineage>
        <taxon>Bacteria</taxon>
        <taxon>Bacillati</taxon>
        <taxon>Actinomycetota</taxon>
        <taxon>Actinomycetes</taxon>
        <taxon>Kineosporiales</taxon>
        <taxon>Kineosporiaceae</taxon>
        <taxon>Kineococcus</taxon>
    </lineage>
</organism>
<feature type="region of interest" description="Disordered" evidence="6">
    <location>
        <begin position="388"/>
        <end position="435"/>
    </location>
</feature>
<evidence type="ECO:0000256" key="4">
    <source>
        <dbReference type="ARBA" id="ARBA00022723"/>
    </source>
</evidence>
<dbReference type="Gene3D" id="3.40.630.10">
    <property type="entry name" value="Zn peptidases"/>
    <property type="match status" value="1"/>
</dbReference>
<dbReference type="PANTHER" id="PTHR32481:SF7">
    <property type="entry name" value="AMINOPEPTIDASE YHFE-RELATED"/>
    <property type="match status" value="1"/>
</dbReference>
<evidence type="ECO:0000313" key="7">
    <source>
        <dbReference type="EMBL" id="MFB9376217.1"/>
    </source>
</evidence>
<evidence type="ECO:0000313" key="8">
    <source>
        <dbReference type="Proteomes" id="UP001589748"/>
    </source>
</evidence>
<dbReference type="InterPro" id="IPR008007">
    <property type="entry name" value="Peptidase_M42"/>
</dbReference>
<evidence type="ECO:0000256" key="2">
    <source>
        <dbReference type="ARBA" id="ARBA00022438"/>
    </source>
</evidence>
<dbReference type="CDD" id="cd05657">
    <property type="entry name" value="M42_glucanase_like"/>
    <property type="match status" value="1"/>
</dbReference>
<dbReference type="RefSeq" id="WP_380138668.1">
    <property type="nucleotide sequence ID" value="NZ_JBHLUI010000009.1"/>
</dbReference>
<sequence length="435" mass="46440">MSERTTHPQHRSTRTPGAAGPGTPLDLDIDVDFLRTTLMDLLRIPSPSGRTDAVMQHVGDRLNELGYSFDITRRGILRATLPGRTAGVRRAVIVHADTIGLMVKQVKANGRLEVVPVGSHSARFSEGAHVVVFTDDFDRVYTGTVLPLKSSGHTFGDEIDTQGVGWEIVEVRIDEPVTSAADVRALGIEVGDFVALDAAPQITRGGYVKSRHLDDKAGLAACLAALKALAESEEAVLQVGAQFLVTIGEEVGFGATHGLSPDLAELVAVDNAVVAEGQNSQEDMVSVGMLDMTGPFDYHLSRRLHALARDHDIPAVRDVYRHYRSDAAPALEAGIEARAALLGFGLESSHGHERTHLDGLVALARLLVVYLQSGLTFDDWDRADAGTLEDFPSDSVQPAPPEPLDRTVVADRADGQDGEPLSVDAEAAGRPAPAT</sequence>
<dbReference type="PANTHER" id="PTHR32481">
    <property type="entry name" value="AMINOPEPTIDASE"/>
    <property type="match status" value="1"/>
</dbReference>
<dbReference type="Gene3D" id="2.40.30.40">
    <property type="entry name" value="Peptidase M42, domain 2"/>
    <property type="match status" value="1"/>
</dbReference>
<keyword evidence="4" id="KW-0479">Metal-binding</keyword>
<dbReference type="InterPro" id="IPR051464">
    <property type="entry name" value="Peptidase_M42_aminopept"/>
</dbReference>
<keyword evidence="3" id="KW-0645">Protease</keyword>
<dbReference type="EMBL" id="JBHMDM010000003">
    <property type="protein sequence ID" value="MFB9376217.1"/>
    <property type="molecule type" value="Genomic_DNA"/>
</dbReference>
<dbReference type="Proteomes" id="UP001589748">
    <property type="component" value="Unassembled WGS sequence"/>
</dbReference>
<proteinExistence type="inferred from homology"/>
<feature type="compositionally biased region" description="Basic and acidic residues" evidence="6">
    <location>
        <begin position="403"/>
        <end position="415"/>
    </location>
</feature>
<keyword evidence="2" id="KW-0031">Aminopeptidase</keyword>
<feature type="region of interest" description="Disordered" evidence="6">
    <location>
        <begin position="1"/>
        <end position="24"/>
    </location>
</feature>
<gene>
    <name evidence="7" type="ORF">ACFFVI_04470</name>
</gene>
<dbReference type="Pfam" id="PF05343">
    <property type="entry name" value="Peptidase_M42"/>
    <property type="match status" value="1"/>
</dbReference>
<dbReference type="InterPro" id="IPR023367">
    <property type="entry name" value="Peptidase_M42_dom2"/>
</dbReference>
<comment type="similarity">
    <text evidence="1">Belongs to the peptidase M42 family.</text>
</comment>
<keyword evidence="5" id="KW-0378">Hydrolase</keyword>
<dbReference type="NCBIfam" id="TIGR03106">
    <property type="entry name" value="trio_M42_hydro"/>
    <property type="match status" value="1"/>
</dbReference>
<evidence type="ECO:0000256" key="3">
    <source>
        <dbReference type="ARBA" id="ARBA00022670"/>
    </source>
</evidence>